<reference evidence="1 2" key="1">
    <citation type="submission" date="2015-12" db="EMBL/GenBank/DDBJ databases">
        <title>Genome sequence of Thalassospira lucentensis MCCC 1A02072.</title>
        <authorList>
            <person name="Lu L."/>
            <person name="Lai Q."/>
            <person name="Shao Z."/>
            <person name="Qian P."/>
        </authorList>
    </citation>
    <scope>NUCLEOTIDE SEQUENCE [LARGE SCALE GENOMIC DNA]</scope>
    <source>
        <strain evidence="1 2">MCCC 1A02072</strain>
    </source>
</reference>
<accession>A0A154L219</accession>
<name>A0A154L219_9PROT</name>
<organism evidence="1 2">
    <name type="scientific">Thalassospira lucentensis</name>
    <dbReference type="NCBI Taxonomy" id="168935"/>
    <lineage>
        <taxon>Bacteria</taxon>
        <taxon>Pseudomonadati</taxon>
        <taxon>Pseudomonadota</taxon>
        <taxon>Alphaproteobacteria</taxon>
        <taxon>Rhodospirillales</taxon>
        <taxon>Thalassospiraceae</taxon>
        <taxon>Thalassospira</taxon>
    </lineage>
</organism>
<dbReference type="RefSeq" id="WP_062952597.1">
    <property type="nucleotide sequence ID" value="NZ_LPVY01000021.1"/>
</dbReference>
<comment type="caution">
    <text evidence="1">The sequence shown here is derived from an EMBL/GenBank/DDBJ whole genome shotgun (WGS) entry which is preliminary data.</text>
</comment>
<dbReference type="AlphaFoldDB" id="A0A154L219"/>
<evidence type="ECO:0000313" key="1">
    <source>
        <dbReference type="EMBL" id="KZB62014.1"/>
    </source>
</evidence>
<evidence type="ECO:0000313" key="2">
    <source>
        <dbReference type="Proteomes" id="UP000076335"/>
    </source>
</evidence>
<dbReference type="Proteomes" id="UP000076335">
    <property type="component" value="Unassembled WGS sequence"/>
</dbReference>
<proteinExistence type="predicted"/>
<sequence length="87" mass="9833">MQEQTALDIFNLRQSRDSWERNVAGYCAKNDMQVGNLPKEITGPYNEMNEAWEKLKAEGDAASNTTAEQLHKATAKLEKAWNDMTGK</sequence>
<protein>
    <submittedName>
        <fullName evidence="1">Uncharacterized protein</fullName>
    </submittedName>
</protein>
<dbReference type="OrthoDB" id="7358616at2"/>
<dbReference type="EMBL" id="LPVY01000021">
    <property type="protein sequence ID" value="KZB62014.1"/>
    <property type="molecule type" value="Genomic_DNA"/>
</dbReference>
<gene>
    <name evidence="1" type="ORF">AUP42_03350</name>
</gene>